<keyword evidence="3" id="KW-1185">Reference proteome</keyword>
<organism evidence="2 3">
    <name type="scientific">Methylobacterium radiotolerans</name>
    <dbReference type="NCBI Taxonomy" id="31998"/>
    <lineage>
        <taxon>Bacteria</taxon>
        <taxon>Pseudomonadati</taxon>
        <taxon>Pseudomonadota</taxon>
        <taxon>Alphaproteobacteria</taxon>
        <taxon>Hyphomicrobiales</taxon>
        <taxon>Methylobacteriaceae</taxon>
        <taxon>Methylobacterium</taxon>
    </lineage>
</organism>
<proteinExistence type="predicted"/>
<feature type="compositionally biased region" description="Basic and acidic residues" evidence="1">
    <location>
        <begin position="41"/>
        <end position="58"/>
    </location>
</feature>
<comment type="caution">
    <text evidence="2">The sequence shown here is derived from an EMBL/GenBank/DDBJ whole genome shotgun (WGS) entry which is preliminary data.</text>
</comment>
<feature type="region of interest" description="Disordered" evidence="1">
    <location>
        <begin position="1"/>
        <end position="58"/>
    </location>
</feature>
<protein>
    <recommendedName>
        <fullName evidence="4">LigA</fullName>
    </recommendedName>
</protein>
<reference evidence="2 3" key="1">
    <citation type="submission" date="2024-06" db="EMBL/GenBank/DDBJ databases">
        <title>Genomics of switchgrass bacterial isolates.</title>
        <authorList>
            <person name="Shade A."/>
        </authorList>
    </citation>
    <scope>NUCLEOTIDE SEQUENCE [LARGE SCALE GENOMIC DNA]</scope>
    <source>
        <strain evidence="2 3">PvP084</strain>
    </source>
</reference>
<accession>A0ABV2NLT4</accession>
<evidence type="ECO:0000256" key="1">
    <source>
        <dbReference type="SAM" id="MobiDB-lite"/>
    </source>
</evidence>
<dbReference type="EMBL" id="JBEPNW010000002">
    <property type="protein sequence ID" value="MET3867448.1"/>
    <property type="molecule type" value="Genomic_DNA"/>
</dbReference>
<sequence>MRAVASVTPGVARIRSRRSSTSGGWRRRASPAAPRRRRQPPRGEFRRQAARHAEAGEQVLERFPRHDLVEAVAARVAPRLSRCEGQLRGGVVAHRKGDEGGLVGRDHPAVQVLRDPGLDAHLQALTGRERRGGGRHREAAGIRARRGGEVVEKGPRDGIAAEALRGDAALPRRGQHGAVALELDLQPGLPVVIGAEAAARRDGARAPCAGRPAAHVEARAAEHAVGRPGLRVESDDEAVREGARAGRMATLRHERADFDGGGARYGLRQGLHRAVEDSVDVGHAGTDVDWYNQRLARRLAGGALRHGLEPDRGGLAGPTGLDQEHGGVPREGRPDLRLRLRARQARRALAQGLDPHHVGRRREPDPTRCLEPGLDGEAHLLGLLARQRRLAGLDSHDREREVRTARTGRHRVEERCQRLRGGIGARRRRGEQ</sequence>
<evidence type="ECO:0000313" key="2">
    <source>
        <dbReference type="EMBL" id="MET3867448.1"/>
    </source>
</evidence>
<feature type="region of interest" description="Disordered" evidence="1">
    <location>
        <begin position="305"/>
        <end position="334"/>
    </location>
</feature>
<feature type="compositionally biased region" description="Basic and acidic residues" evidence="1">
    <location>
        <begin position="322"/>
        <end position="334"/>
    </location>
</feature>
<evidence type="ECO:0008006" key="4">
    <source>
        <dbReference type="Google" id="ProtNLM"/>
    </source>
</evidence>
<feature type="compositionally biased region" description="Basic residues" evidence="1">
    <location>
        <begin position="25"/>
        <end position="40"/>
    </location>
</feature>
<gene>
    <name evidence="2" type="ORF">ABIC20_004757</name>
</gene>
<dbReference type="RefSeq" id="WP_354404849.1">
    <property type="nucleotide sequence ID" value="NZ_JBEPNW010000002.1"/>
</dbReference>
<name>A0ABV2NLT4_9HYPH</name>
<feature type="region of interest" description="Disordered" evidence="1">
    <location>
        <begin position="128"/>
        <end position="151"/>
    </location>
</feature>
<dbReference type="Proteomes" id="UP001549119">
    <property type="component" value="Unassembled WGS sequence"/>
</dbReference>
<evidence type="ECO:0000313" key="3">
    <source>
        <dbReference type="Proteomes" id="UP001549119"/>
    </source>
</evidence>